<evidence type="ECO:0000256" key="15">
    <source>
        <dbReference type="PROSITE-ProRule" id="PRU10141"/>
    </source>
</evidence>
<dbReference type="EC" id="2.7.11.1" evidence="2"/>
<evidence type="ECO:0000256" key="8">
    <source>
        <dbReference type="ARBA" id="ARBA00022777"/>
    </source>
</evidence>
<dbReference type="InterPro" id="IPR003609">
    <property type="entry name" value="Pan_app"/>
</dbReference>
<dbReference type="CDD" id="cd00028">
    <property type="entry name" value="B_lectin"/>
    <property type="match status" value="1"/>
</dbReference>
<dbReference type="PROSITE" id="PS50927">
    <property type="entry name" value="BULB_LECTIN"/>
    <property type="match status" value="1"/>
</dbReference>
<evidence type="ECO:0000256" key="5">
    <source>
        <dbReference type="ARBA" id="ARBA00022679"/>
    </source>
</evidence>
<evidence type="ECO:0000259" key="18">
    <source>
        <dbReference type="PROSITE" id="PS50948"/>
    </source>
</evidence>
<sequence length="966" mass="107092">MQHISSEEVRQELNDIDSLTVERLDEMLNKFLKDFEAGVLGPQGWPTKFSAYKVAKAAMNAYSRILARRHPAVRVNCVHPGFVKTDMSMRSGVLTPEEGARNVVKVALLPDDGPTGAYFSKGEEASFLNQEYLKKMFSKRELMGIMQVLSLLIILPMIVSDDRLVPGKPLLPGATIVSDGGVFALGFFNPSNSTPDRLYLGIWYKDIPEHTVVWVANRESPASSSAAPMLSLTNTSDLVVSDGNDGGRVLWTTANMKSTSGSSSSTAVLLKTGNLVIRSLSGTTLWQSFDHHTDTFLPGMKLRLKYNMPGSNDERLVSWKGPGDPSPGRFSYGVDSVTPLQLLLWDGEQLVARSAPWTGYPVRSDYLAVNTSTELILYQTIIDNKEEMYLTYNVSDGAPRTRYILTYYGEIQVQVWSDKSSAWTVAAKWPSLRCNLYSYCGPYGYCDETVPIPTCKCLDGFEPTSIEGWTAGSFSAGCRRKELLRGCGDGFVALPGMKTPDRFVLVGTDISTLEDCTAECSRSCSCVAYAYTNLSSSRTGGEVTRCLVWTGELLDTGKFAAGPEYASDRLYLRLAGLDAAQGKRANSSAVRIALPVIGSVVLEKNKKWRKHKNATLDRLSTSYELGEGNTPHDHELQFAKFEEIAQATDNFSETCKIGQGGFGNVYKVMLGGQEVAIKRLSKDSQQGIKEFKNEVILIAKLQHRNLVRLLGCCWEGDENLLIYEYLPNNSLDATLFDDSRKLLLDWERRFNIIKGVARGLLYLHQDSRLIVIHRDLKAGNVLLDSEMKPKIADFGMARIFGDNQQNANTQRIVGTYGYMAPEYAMEGIFSTKSDVYSFGVLLLEVVTGIRRSSNSQTMGFPSLTVYAWSMWSEQKTNELPDSSIMYICPPHEVLLCIHVALLCVQENPDDRPPMASVLFILENGSTTLPAPKRPAYFVRSSAQMEKIQNDINTSANSFTLTKIEGR</sequence>
<evidence type="ECO:0000313" key="20">
    <source>
        <dbReference type="Proteomes" id="UP001231189"/>
    </source>
</evidence>
<dbReference type="InterPro" id="IPR008271">
    <property type="entry name" value="Ser/Thr_kinase_AS"/>
</dbReference>
<gene>
    <name evidence="19" type="ORF">QYE76_045237</name>
</gene>
<evidence type="ECO:0000256" key="2">
    <source>
        <dbReference type="ARBA" id="ARBA00012513"/>
    </source>
</evidence>
<dbReference type="Gene3D" id="3.30.200.20">
    <property type="entry name" value="Phosphorylase Kinase, domain 1"/>
    <property type="match status" value="1"/>
</dbReference>
<dbReference type="InterPro" id="IPR001245">
    <property type="entry name" value="Ser-Thr/Tyr_kinase_cat_dom"/>
</dbReference>
<dbReference type="Pfam" id="PF08276">
    <property type="entry name" value="PAN_2"/>
    <property type="match status" value="1"/>
</dbReference>
<dbReference type="Pfam" id="PF00954">
    <property type="entry name" value="S_locus_glycop"/>
    <property type="match status" value="1"/>
</dbReference>
<dbReference type="GO" id="GO:0005524">
    <property type="term" value="F:ATP binding"/>
    <property type="evidence" value="ECO:0007669"/>
    <property type="project" value="UniProtKB-UniRule"/>
</dbReference>
<dbReference type="Gene3D" id="3.40.50.720">
    <property type="entry name" value="NAD(P)-binding Rossmann-like Domain"/>
    <property type="match status" value="1"/>
</dbReference>
<dbReference type="PROSITE" id="PS00108">
    <property type="entry name" value="PROTEIN_KINASE_ST"/>
    <property type="match status" value="1"/>
</dbReference>
<dbReference type="InterPro" id="IPR000719">
    <property type="entry name" value="Prot_kinase_dom"/>
</dbReference>
<evidence type="ECO:0000256" key="12">
    <source>
        <dbReference type="ARBA" id="ARBA00023180"/>
    </source>
</evidence>
<dbReference type="GO" id="GO:0048544">
    <property type="term" value="P:recognition of pollen"/>
    <property type="evidence" value="ECO:0007669"/>
    <property type="project" value="InterPro"/>
</dbReference>
<dbReference type="FunFam" id="1.10.510.10:FF:000060">
    <property type="entry name" value="G-type lectin S-receptor-like serine/threonine-protein kinase"/>
    <property type="match status" value="1"/>
</dbReference>
<keyword evidence="12" id="KW-0325">Glycoprotein</keyword>
<evidence type="ECO:0000256" key="14">
    <source>
        <dbReference type="ARBA" id="ARBA00048679"/>
    </source>
</evidence>
<dbReference type="SMART" id="SM00473">
    <property type="entry name" value="PAN_AP"/>
    <property type="match status" value="1"/>
</dbReference>
<evidence type="ECO:0000313" key="19">
    <source>
        <dbReference type="EMBL" id="KAK1684389.1"/>
    </source>
</evidence>
<evidence type="ECO:0000256" key="7">
    <source>
        <dbReference type="ARBA" id="ARBA00022741"/>
    </source>
</evidence>
<organism evidence="19 20">
    <name type="scientific">Lolium multiflorum</name>
    <name type="common">Italian ryegrass</name>
    <name type="synonym">Lolium perenne subsp. multiflorum</name>
    <dbReference type="NCBI Taxonomy" id="4521"/>
    <lineage>
        <taxon>Eukaryota</taxon>
        <taxon>Viridiplantae</taxon>
        <taxon>Streptophyta</taxon>
        <taxon>Embryophyta</taxon>
        <taxon>Tracheophyta</taxon>
        <taxon>Spermatophyta</taxon>
        <taxon>Magnoliopsida</taxon>
        <taxon>Liliopsida</taxon>
        <taxon>Poales</taxon>
        <taxon>Poaceae</taxon>
        <taxon>BOP clade</taxon>
        <taxon>Pooideae</taxon>
        <taxon>Poodae</taxon>
        <taxon>Poeae</taxon>
        <taxon>Poeae Chloroplast Group 2 (Poeae type)</taxon>
        <taxon>Loliodinae</taxon>
        <taxon>Loliinae</taxon>
        <taxon>Lolium</taxon>
    </lineage>
</organism>
<evidence type="ECO:0000256" key="11">
    <source>
        <dbReference type="ARBA" id="ARBA00023170"/>
    </source>
</evidence>
<dbReference type="SUPFAM" id="SSF56112">
    <property type="entry name" value="Protein kinase-like (PK-like)"/>
    <property type="match status" value="1"/>
</dbReference>
<dbReference type="PROSITE" id="PS00107">
    <property type="entry name" value="PROTEIN_KINASE_ATP"/>
    <property type="match status" value="1"/>
</dbReference>
<keyword evidence="4" id="KW-0723">Serine/threonine-protein kinase</keyword>
<dbReference type="CDD" id="cd01098">
    <property type="entry name" value="PAN_AP_plant"/>
    <property type="match status" value="1"/>
</dbReference>
<comment type="catalytic activity">
    <reaction evidence="13">
        <text>L-threonyl-[protein] + ATP = O-phospho-L-threonyl-[protein] + ADP + H(+)</text>
        <dbReference type="Rhea" id="RHEA:46608"/>
        <dbReference type="Rhea" id="RHEA-COMP:11060"/>
        <dbReference type="Rhea" id="RHEA-COMP:11605"/>
        <dbReference type="ChEBI" id="CHEBI:15378"/>
        <dbReference type="ChEBI" id="CHEBI:30013"/>
        <dbReference type="ChEBI" id="CHEBI:30616"/>
        <dbReference type="ChEBI" id="CHEBI:61977"/>
        <dbReference type="ChEBI" id="CHEBI:456216"/>
        <dbReference type="EC" id="2.7.11.1"/>
    </reaction>
</comment>
<dbReference type="EMBL" id="JAUUTY010000002">
    <property type="protein sequence ID" value="KAK1684389.1"/>
    <property type="molecule type" value="Genomic_DNA"/>
</dbReference>
<feature type="domain" description="Protein kinase" evidence="16">
    <location>
        <begin position="651"/>
        <end position="928"/>
    </location>
</feature>
<dbReference type="InterPro" id="IPR011009">
    <property type="entry name" value="Kinase-like_dom_sf"/>
</dbReference>
<dbReference type="CDD" id="cd14066">
    <property type="entry name" value="STKc_IRAK"/>
    <property type="match status" value="1"/>
</dbReference>
<dbReference type="PRINTS" id="PR00081">
    <property type="entry name" value="GDHRDH"/>
</dbReference>
<dbReference type="AlphaFoldDB" id="A0AAD8TMK2"/>
<dbReference type="Pfam" id="PF13561">
    <property type="entry name" value="adh_short_C2"/>
    <property type="match status" value="1"/>
</dbReference>
<dbReference type="SMART" id="SM00108">
    <property type="entry name" value="B_lectin"/>
    <property type="match status" value="1"/>
</dbReference>
<dbReference type="GO" id="GO:0005886">
    <property type="term" value="C:plasma membrane"/>
    <property type="evidence" value="ECO:0007669"/>
    <property type="project" value="UniProtKB-SubCell"/>
</dbReference>
<dbReference type="PROSITE" id="PS50948">
    <property type="entry name" value="PAN"/>
    <property type="match status" value="1"/>
</dbReference>
<dbReference type="SMART" id="SM00220">
    <property type="entry name" value="S_TKc"/>
    <property type="match status" value="1"/>
</dbReference>
<dbReference type="Gene3D" id="2.90.10.10">
    <property type="entry name" value="Bulb-type lectin domain"/>
    <property type="match status" value="1"/>
</dbReference>
<evidence type="ECO:0000259" key="16">
    <source>
        <dbReference type="PROSITE" id="PS50011"/>
    </source>
</evidence>
<keyword evidence="10" id="KW-1015">Disulfide bond</keyword>
<dbReference type="InterPro" id="IPR000858">
    <property type="entry name" value="S_locus_glycoprot_dom"/>
</dbReference>
<comment type="caution">
    <text evidence="19">The sequence shown here is derived from an EMBL/GenBank/DDBJ whole genome shotgun (WGS) entry which is preliminary data.</text>
</comment>
<evidence type="ECO:0000259" key="17">
    <source>
        <dbReference type="PROSITE" id="PS50927"/>
    </source>
</evidence>
<feature type="domain" description="Apple" evidence="18">
    <location>
        <begin position="487"/>
        <end position="575"/>
    </location>
</feature>
<evidence type="ECO:0000256" key="10">
    <source>
        <dbReference type="ARBA" id="ARBA00023157"/>
    </source>
</evidence>
<dbReference type="Pfam" id="PF07714">
    <property type="entry name" value="PK_Tyr_Ser-Thr"/>
    <property type="match status" value="1"/>
</dbReference>
<dbReference type="GO" id="GO:0051707">
    <property type="term" value="P:response to other organism"/>
    <property type="evidence" value="ECO:0007669"/>
    <property type="project" value="UniProtKB-ARBA"/>
</dbReference>
<keyword evidence="20" id="KW-1185">Reference proteome</keyword>
<dbReference type="SUPFAM" id="SSF51110">
    <property type="entry name" value="alpha-D-mannose-specific plant lectins"/>
    <property type="match status" value="1"/>
</dbReference>
<evidence type="ECO:0000256" key="4">
    <source>
        <dbReference type="ARBA" id="ARBA00022527"/>
    </source>
</evidence>
<dbReference type="Pfam" id="PF01453">
    <property type="entry name" value="B_lectin"/>
    <property type="match status" value="1"/>
</dbReference>
<keyword evidence="6" id="KW-0732">Signal</keyword>
<dbReference type="FunFam" id="3.30.200.20:FF:000195">
    <property type="entry name" value="G-type lectin S-receptor-like serine/threonine-protein kinase"/>
    <property type="match status" value="1"/>
</dbReference>
<comment type="subcellular location">
    <subcellularLocation>
        <location evidence="1">Cell membrane</location>
        <topology evidence="1">Single-pass type I membrane protein</topology>
    </subcellularLocation>
</comment>
<keyword evidence="11" id="KW-0675">Receptor</keyword>
<feature type="binding site" evidence="15">
    <location>
        <position position="678"/>
    </location>
    <ligand>
        <name>ATP</name>
        <dbReference type="ChEBI" id="CHEBI:30616"/>
    </ligand>
</feature>
<protein>
    <recommendedName>
        <fullName evidence="2">non-specific serine/threonine protein kinase</fullName>
        <ecNumber evidence="2">2.7.11.1</ecNumber>
    </recommendedName>
</protein>
<dbReference type="PANTHER" id="PTHR27002">
    <property type="entry name" value="RECEPTOR-LIKE SERINE/THREONINE-PROTEIN KINASE SD1-8"/>
    <property type="match status" value="1"/>
</dbReference>
<dbReference type="SUPFAM" id="SSF51735">
    <property type="entry name" value="NAD(P)-binding Rossmann-fold domains"/>
    <property type="match status" value="1"/>
</dbReference>
<dbReference type="InterPro" id="IPR001480">
    <property type="entry name" value="Bulb-type_lectin_dom"/>
</dbReference>
<evidence type="ECO:0000256" key="13">
    <source>
        <dbReference type="ARBA" id="ARBA00047899"/>
    </source>
</evidence>
<keyword evidence="3" id="KW-0472">Membrane</keyword>
<dbReference type="InterPro" id="IPR017441">
    <property type="entry name" value="Protein_kinase_ATP_BS"/>
</dbReference>
<evidence type="ECO:0000256" key="1">
    <source>
        <dbReference type="ARBA" id="ARBA00004251"/>
    </source>
</evidence>
<keyword evidence="5" id="KW-0808">Transferase</keyword>
<comment type="catalytic activity">
    <reaction evidence="14">
        <text>L-seryl-[protein] + ATP = O-phospho-L-seryl-[protein] + ADP + H(+)</text>
        <dbReference type="Rhea" id="RHEA:17989"/>
        <dbReference type="Rhea" id="RHEA-COMP:9863"/>
        <dbReference type="Rhea" id="RHEA-COMP:11604"/>
        <dbReference type="ChEBI" id="CHEBI:15378"/>
        <dbReference type="ChEBI" id="CHEBI:29999"/>
        <dbReference type="ChEBI" id="CHEBI:30616"/>
        <dbReference type="ChEBI" id="CHEBI:83421"/>
        <dbReference type="ChEBI" id="CHEBI:456216"/>
        <dbReference type="EC" id="2.7.11.1"/>
    </reaction>
</comment>
<feature type="domain" description="Bulb-type lectin" evidence="17">
    <location>
        <begin position="161"/>
        <end position="290"/>
    </location>
</feature>
<reference evidence="19" key="1">
    <citation type="submission" date="2023-07" db="EMBL/GenBank/DDBJ databases">
        <title>A chromosome-level genome assembly of Lolium multiflorum.</title>
        <authorList>
            <person name="Chen Y."/>
            <person name="Copetti D."/>
            <person name="Kolliker R."/>
            <person name="Studer B."/>
        </authorList>
    </citation>
    <scope>NUCLEOTIDE SEQUENCE</scope>
    <source>
        <strain evidence="19">02402/16</strain>
        <tissue evidence="19">Leaf</tissue>
    </source>
</reference>
<keyword evidence="3" id="KW-1003">Cell membrane</keyword>
<dbReference type="Gene3D" id="1.10.510.10">
    <property type="entry name" value="Transferase(Phosphotransferase) domain 1"/>
    <property type="match status" value="1"/>
</dbReference>
<evidence type="ECO:0000256" key="3">
    <source>
        <dbReference type="ARBA" id="ARBA00022475"/>
    </source>
</evidence>
<keyword evidence="7 15" id="KW-0547">Nucleotide-binding</keyword>
<name>A0AAD8TMK2_LOLMU</name>
<dbReference type="PROSITE" id="PS50011">
    <property type="entry name" value="PROTEIN_KINASE_DOM"/>
    <property type="match status" value="1"/>
</dbReference>
<keyword evidence="9 15" id="KW-0067">ATP-binding</keyword>
<dbReference type="InterPro" id="IPR036291">
    <property type="entry name" value="NAD(P)-bd_dom_sf"/>
</dbReference>
<evidence type="ECO:0000256" key="9">
    <source>
        <dbReference type="ARBA" id="ARBA00022840"/>
    </source>
</evidence>
<dbReference type="InterPro" id="IPR002347">
    <property type="entry name" value="SDR_fam"/>
</dbReference>
<evidence type="ECO:0000256" key="6">
    <source>
        <dbReference type="ARBA" id="ARBA00022729"/>
    </source>
</evidence>
<keyword evidence="8" id="KW-0418">Kinase</keyword>
<dbReference type="GO" id="GO:0004674">
    <property type="term" value="F:protein serine/threonine kinase activity"/>
    <property type="evidence" value="ECO:0007669"/>
    <property type="project" value="UniProtKB-KW"/>
</dbReference>
<accession>A0AAD8TMK2</accession>
<proteinExistence type="predicted"/>
<dbReference type="Proteomes" id="UP001231189">
    <property type="component" value="Unassembled WGS sequence"/>
</dbReference>
<dbReference type="PANTHER" id="PTHR27002:SF1095">
    <property type="entry name" value="G-TYPE LECTIN S-RECEPTOR-LIKE SERINE_THREONINE-PROTEIN KINASE RKS1"/>
    <property type="match status" value="1"/>
</dbReference>
<dbReference type="InterPro" id="IPR036426">
    <property type="entry name" value="Bulb-type_lectin_dom_sf"/>
</dbReference>